<accession>A0A0F8X5X7</accession>
<protein>
    <submittedName>
        <fullName evidence="1">Uncharacterized protein</fullName>
    </submittedName>
</protein>
<proteinExistence type="predicted"/>
<comment type="caution">
    <text evidence="1">The sequence shown here is derived from an EMBL/GenBank/DDBJ whole genome shotgun (WGS) entry which is preliminary data.</text>
</comment>
<reference evidence="1" key="1">
    <citation type="journal article" date="2015" name="Nature">
        <title>Complex archaea that bridge the gap between prokaryotes and eukaryotes.</title>
        <authorList>
            <person name="Spang A."/>
            <person name="Saw J.H."/>
            <person name="Jorgensen S.L."/>
            <person name="Zaremba-Niedzwiedzka K."/>
            <person name="Martijn J."/>
            <person name="Lind A.E."/>
            <person name="van Eijk R."/>
            <person name="Schleper C."/>
            <person name="Guy L."/>
            <person name="Ettema T.J."/>
        </authorList>
    </citation>
    <scope>NUCLEOTIDE SEQUENCE</scope>
</reference>
<name>A0A0F8X5X7_9ZZZZ</name>
<sequence>IRGEAPNYNQVREAFLRPGMTGMVSNIIDPWQHPYLKSCLEIIHDIVGKGSDGIGFSRVDADRMPFPVASQAAHRHLGHVNKYHRGL</sequence>
<dbReference type="AlphaFoldDB" id="A0A0F8X5X7"/>
<gene>
    <name evidence="1" type="ORF">LCGC14_2983470</name>
</gene>
<evidence type="ECO:0000313" key="1">
    <source>
        <dbReference type="EMBL" id="KKK64512.1"/>
    </source>
</evidence>
<feature type="non-terminal residue" evidence="1">
    <location>
        <position position="1"/>
    </location>
</feature>
<dbReference type="EMBL" id="LAZR01060992">
    <property type="protein sequence ID" value="KKK64512.1"/>
    <property type="molecule type" value="Genomic_DNA"/>
</dbReference>
<organism evidence="1">
    <name type="scientific">marine sediment metagenome</name>
    <dbReference type="NCBI Taxonomy" id="412755"/>
    <lineage>
        <taxon>unclassified sequences</taxon>
        <taxon>metagenomes</taxon>
        <taxon>ecological metagenomes</taxon>
    </lineage>
</organism>